<name>A0A8X6J9A2_TRICU</name>
<feature type="non-terminal residue" evidence="1">
    <location>
        <position position="1"/>
    </location>
</feature>
<protein>
    <submittedName>
        <fullName evidence="1">Uncharacterized protein</fullName>
    </submittedName>
</protein>
<keyword evidence="2" id="KW-1185">Reference proteome</keyword>
<gene>
    <name evidence="1" type="ORF">TNCT_726171</name>
</gene>
<evidence type="ECO:0000313" key="1">
    <source>
        <dbReference type="EMBL" id="GFQ97395.1"/>
    </source>
</evidence>
<organism evidence="1 2">
    <name type="scientific">Trichonephila clavata</name>
    <name type="common">Joro spider</name>
    <name type="synonym">Nephila clavata</name>
    <dbReference type="NCBI Taxonomy" id="2740835"/>
    <lineage>
        <taxon>Eukaryota</taxon>
        <taxon>Metazoa</taxon>
        <taxon>Ecdysozoa</taxon>
        <taxon>Arthropoda</taxon>
        <taxon>Chelicerata</taxon>
        <taxon>Arachnida</taxon>
        <taxon>Araneae</taxon>
        <taxon>Araneomorphae</taxon>
        <taxon>Entelegynae</taxon>
        <taxon>Araneoidea</taxon>
        <taxon>Nephilidae</taxon>
        <taxon>Trichonephila</taxon>
    </lineage>
</organism>
<dbReference type="EMBL" id="BMAO01014826">
    <property type="protein sequence ID" value="GFQ97395.1"/>
    <property type="molecule type" value="Genomic_DNA"/>
</dbReference>
<evidence type="ECO:0000313" key="2">
    <source>
        <dbReference type="Proteomes" id="UP000887116"/>
    </source>
</evidence>
<comment type="caution">
    <text evidence="1">The sequence shown here is derived from an EMBL/GenBank/DDBJ whole genome shotgun (WGS) entry which is preliminary data.</text>
</comment>
<dbReference type="AlphaFoldDB" id="A0A8X6J9A2"/>
<accession>A0A8X6J9A2</accession>
<dbReference type="Proteomes" id="UP000887116">
    <property type="component" value="Unassembled WGS sequence"/>
</dbReference>
<reference evidence="1" key="1">
    <citation type="submission" date="2020-07" db="EMBL/GenBank/DDBJ databases">
        <title>Multicomponent nature underlies the extraordinary mechanical properties of spider dragline silk.</title>
        <authorList>
            <person name="Kono N."/>
            <person name="Nakamura H."/>
            <person name="Mori M."/>
            <person name="Yoshida Y."/>
            <person name="Ohtoshi R."/>
            <person name="Malay A.D."/>
            <person name="Moran D.A.P."/>
            <person name="Tomita M."/>
            <person name="Numata K."/>
            <person name="Arakawa K."/>
        </authorList>
    </citation>
    <scope>NUCLEOTIDE SEQUENCE</scope>
</reference>
<sequence length="44" mass="5437">MEERHDINYIKRHRQPLTDFDHAYKTEYMSRYGDHMKGKLIPNT</sequence>
<proteinExistence type="predicted"/>
<dbReference type="OrthoDB" id="6420266at2759"/>